<reference evidence="1" key="1">
    <citation type="journal article" date="2019" name="Environ. Microbiol.">
        <title>Fungal ecological strategies reflected in gene transcription - a case study of two litter decomposers.</title>
        <authorList>
            <person name="Barbi F."/>
            <person name="Kohler A."/>
            <person name="Barry K."/>
            <person name="Baskaran P."/>
            <person name="Daum C."/>
            <person name="Fauchery L."/>
            <person name="Ihrmark K."/>
            <person name="Kuo A."/>
            <person name="LaButti K."/>
            <person name="Lipzen A."/>
            <person name="Morin E."/>
            <person name="Grigoriev I.V."/>
            <person name="Henrissat B."/>
            <person name="Lindahl B."/>
            <person name="Martin F."/>
        </authorList>
    </citation>
    <scope>NUCLEOTIDE SEQUENCE</scope>
    <source>
        <strain evidence="1">JB14</strain>
    </source>
</reference>
<gene>
    <name evidence="1" type="ORF">BT96DRAFT_786032</name>
</gene>
<dbReference type="Proteomes" id="UP000799118">
    <property type="component" value="Unassembled WGS sequence"/>
</dbReference>
<keyword evidence="2" id="KW-1185">Reference proteome</keyword>
<sequence length="74" mass="8724">HKMPPPPSFSKLRLKFLREAAAEYSRDTGDEDWESFILQTIRRFIKRFPLHLGDKEDPTQKFYNAVDDSVVDPE</sequence>
<evidence type="ECO:0000313" key="2">
    <source>
        <dbReference type="Proteomes" id="UP000799118"/>
    </source>
</evidence>
<dbReference type="AlphaFoldDB" id="A0A6A4GKD8"/>
<dbReference type="EMBL" id="ML769952">
    <property type="protein sequence ID" value="KAE9385714.1"/>
    <property type="molecule type" value="Genomic_DNA"/>
</dbReference>
<feature type="non-terminal residue" evidence="1">
    <location>
        <position position="74"/>
    </location>
</feature>
<protein>
    <submittedName>
        <fullName evidence="1">Uncharacterized protein</fullName>
    </submittedName>
</protein>
<dbReference type="OrthoDB" id="3033067at2759"/>
<proteinExistence type="predicted"/>
<evidence type="ECO:0000313" key="1">
    <source>
        <dbReference type="EMBL" id="KAE9385714.1"/>
    </source>
</evidence>
<organism evidence="1 2">
    <name type="scientific">Gymnopus androsaceus JB14</name>
    <dbReference type="NCBI Taxonomy" id="1447944"/>
    <lineage>
        <taxon>Eukaryota</taxon>
        <taxon>Fungi</taxon>
        <taxon>Dikarya</taxon>
        <taxon>Basidiomycota</taxon>
        <taxon>Agaricomycotina</taxon>
        <taxon>Agaricomycetes</taxon>
        <taxon>Agaricomycetidae</taxon>
        <taxon>Agaricales</taxon>
        <taxon>Marasmiineae</taxon>
        <taxon>Omphalotaceae</taxon>
        <taxon>Gymnopus</taxon>
    </lineage>
</organism>
<accession>A0A6A4GKD8</accession>
<name>A0A6A4GKD8_9AGAR</name>
<feature type="non-terminal residue" evidence="1">
    <location>
        <position position="1"/>
    </location>
</feature>